<organism evidence="2 3">
    <name type="scientific">Pseudomonas fluorescens</name>
    <dbReference type="NCBI Taxonomy" id="294"/>
    <lineage>
        <taxon>Bacteria</taxon>
        <taxon>Pseudomonadati</taxon>
        <taxon>Pseudomonadota</taxon>
        <taxon>Gammaproteobacteria</taxon>
        <taxon>Pseudomonadales</taxon>
        <taxon>Pseudomonadaceae</taxon>
        <taxon>Pseudomonas</taxon>
    </lineage>
</organism>
<name>A0A1T2Z905_PSEFL</name>
<dbReference type="InterPro" id="IPR029058">
    <property type="entry name" value="AB_hydrolase_fold"/>
</dbReference>
<dbReference type="AlphaFoldDB" id="A0A1T2Z905"/>
<dbReference type="InterPro" id="IPR000073">
    <property type="entry name" value="AB_hydrolase_1"/>
</dbReference>
<dbReference type="EMBL" id="MSDF01000002">
    <property type="protein sequence ID" value="OPB00414.1"/>
    <property type="molecule type" value="Genomic_DNA"/>
</dbReference>
<gene>
    <name evidence="2" type="ORF">BFW87_01415</name>
</gene>
<protein>
    <submittedName>
        <fullName evidence="2">Hydrolase</fullName>
    </submittedName>
</protein>
<dbReference type="Pfam" id="PF00561">
    <property type="entry name" value="Abhydrolase_1"/>
    <property type="match status" value="1"/>
</dbReference>
<dbReference type="Gene3D" id="3.40.50.1820">
    <property type="entry name" value="alpha/beta hydrolase"/>
    <property type="match status" value="1"/>
</dbReference>
<dbReference type="PANTHER" id="PTHR43329">
    <property type="entry name" value="EPOXIDE HYDROLASE"/>
    <property type="match status" value="1"/>
</dbReference>
<sequence length="297" mass="32997">MTQKLFPGFKSQFIKTSGATIRVLTKGDGPPLLLLHGHPETHVTWHKVAPALAKEYSVVIPDLRGYGDSSKPAYSENNSNYSFRAMALDQIEVMKQLGHATFLVASHDRGSRVAHRLCLDHPDAVKKVVFMDIAPTLTMYDGTNKEFATRYLWWFLQIQPSPMPEHLISLDPAYYLREHLLVQSKTPGAVTPEAMAEYIRCYCCKGTIRAVCEDYRAAAGIDLDMDRADDTAGRKVQAPVHALWGAKGTVGELWDVLATWKPKVAGPLTGKALPCGHLLPEERPELVLAELRAFFNA</sequence>
<reference evidence="2 3" key="1">
    <citation type="submission" date="2016-12" db="EMBL/GenBank/DDBJ databases">
        <title>Draft genome sequences of seven strains of Pseudomonas fluorescens that produce 4-formylaminooxyvinylglycine.</title>
        <authorList>
            <person name="Okrent R.A."/>
            <person name="Manning V.A."/>
            <person name="Trippe K.M."/>
        </authorList>
    </citation>
    <scope>NUCLEOTIDE SEQUENCE [LARGE SCALE GENOMIC DNA]</scope>
    <source>
        <strain evidence="2 3">P5A</strain>
    </source>
</reference>
<dbReference type="Proteomes" id="UP000190965">
    <property type="component" value="Unassembled WGS sequence"/>
</dbReference>
<evidence type="ECO:0000259" key="1">
    <source>
        <dbReference type="Pfam" id="PF00561"/>
    </source>
</evidence>
<evidence type="ECO:0000313" key="3">
    <source>
        <dbReference type="Proteomes" id="UP000190965"/>
    </source>
</evidence>
<feature type="domain" description="AB hydrolase-1" evidence="1">
    <location>
        <begin position="30"/>
        <end position="155"/>
    </location>
</feature>
<proteinExistence type="predicted"/>
<accession>A0A1T2Z905</accession>
<comment type="caution">
    <text evidence="2">The sequence shown here is derived from an EMBL/GenBank/DDBJ whole genome shotgun (WGS) entry which is preliminary data.</text>
</comment>
<evidence type="ECO:0000313" key="2">
    <source>
        <dbReference type="EMBL" id="OPB00414.1"/>
    </source>
</evidence>
<dbReference type="GO" id="GO:0016787">
    <property type="term" value="F:hydrolase activity"/>
    <property type="evidence" value="ECO:0007669"/>
    <property type="project" value="UniProtKB-KW"/>
</dbReference>
<dbReference type="SUPFAM" id="SSF53474">
    <property type="entry name" value="alpha/beta-Hydrolases"/>
    <property type="match status" value="1"/>
</dbReference>
<keyword evidence="2" id="KW-0378">Hydrolase</keyword>